<dbReference type="SMART" id="SM01049">
    <property type="entry name" value="Cache_2"/>
    <property type="match status" value="1"/>
</dbReference>
<evidence type="ECO:0000259" key="13">
    <source>
        <dbReference type="PROSITE" id="PS50885"/>
    </source>
</evidence>
<dbReference type="InterPro" id="IPR003660">
    <property type="entry name" value="HAMP_dom"/>
</dbReference>
<dbReference type="Pfam" id="PF07238">
    <property type="entry name" value="PilZ"/>
    <property type="match status" value="1"/>
</dbReference>
<sequence length="652" mass="68085">MALHRLRLPVKLALLVGLAITAAIAIAAMSAATLYQRMYDGRVDKLRATVHATVAIARALDARVAAQELTRAQAYELLHRDIRAIRFDDGEGYISIIEDRTGNVVMHGVNPALEGKPTSAKVIIEAVRSTEEGVADYMFPRPGQTTPIRKVVAIARFPAWDMIISAGAYTDDLDADFRAALLGMGAVGGTILLLALLAAWLVSRDITRSLLGLKQAMRRLAGNDLAVTVPGTERRDEVGEMAAALLVFQQGLQRAERLAAEQDQQRQAATAEKTAALTRMADTIEAETSTALTEIGRRVTVMTDTAGEMQASAARTGAAADSAAASASETLSITQTVAAAAEQLSASIHEISQQVAQSTSVVARAVKAGDTTRGTMETLNGTVERIGAIAGLITDIAGKTNLLALNATIEAARAGEAGRGFAVVASEVKQLALQTARATGEITGQITAVRTASDAAMAAVRSIEQTIREVEGIAGSIAAAVEQQGAATTEIARNVTNAASATNAMSSRAAEVSAEATQTDRSASAVQENAGALAAAMQDLRHSVIRAVRTATAEVDRRHTPRQPTNMPARLSLPGETAQTVRLADLSLGGARLLHPARITPGTRASFQMDALGAPLPAIVLAADGTTVRLRFEPDATALAALQRMLASPQAA</sequence>
<dbReference type="SMART" id="SM00304">
    <property type="entry name" value="HAMP"/>
    <property type="match status" value="2"/>
</dbReference>
<dbReference type="Pfam" id="PF00672">
    <property type="entry name" value="HAMP"/>
    <property type="match status" value="1"/>
</dbReference>
<evidence type="ECO:0000313" key="15">
    <source>
        <dbReference type="Proteomes" id="UP000325255"/>
    </source>
</evidence>
<dbReference type="SUPFAM" id="SSF141371">
    <property type="entry name" value="PilZ domain-like"/>
    <property type="match status" value="1"/>
</dbReference>
<evidence type="ECO:0000256" key="9">
    <source>
        <dbReference type="PROSITE-ProRule" id="PRU00284"/>
    </source>
</evidence>
<dbReference type="AlphaFoldDB" id="A0A5M6J020"/>
<dbReference type="RefSeq" id="WP_150039287.1">
    <property type="nucleotide sequence ID" value="NZ_OW485601.1"/>
</dbReference>
<keyword evidence="15" id="KW-1185">Reference proteome</keyword>
<feature type="transmembrane region" description="Helical" evidence="10">
    <location>
        <begin position="12"/>
        <end position="35"/>
    </location>
</feature>
<dbReference type="GO" id="GO:0004888">
    <property type="term" value="F:transmembrane signaling receptor activity"/>
    <property type="evidence" value="ECO:0007669"/>
    <property type="project" value="InterPro"/>
</dbReference>
<feature type="domain" description="Methyl-accepting transducer" evidence="11">
    <location>
        <begin position="284"/>
        <end position="520"/>
    </location>
</feature>
<dbReference type="PANTHER" id="PTHR32089">
    <property type="entry name" value="METHYL-ACCEPTING CHEMOTAXIS PROTEIN MCPB"/>
    <property type="match status" value="1"/>
</dbReference>
<accession>A0A5M6J020</accession>
<gene>
    <name evidence="14" type="ORF">F1189_03770</name>
</gene>
<dbReference type="InterPro" id="IPR004089">
    <property type="entry name" value="MCPsignal_dom"/>
</dbReference>
<protein>
    <submittedName>
        <fullName evidence="14">HAMP domain-containing protein</fullName>
    </submittedName>
</protein>
<organism evidence="14 15">
    <name type="scientific">Rhodovastum atsumiense</name>
    <dbReference type="NCBI Taxonomy" id="504468"/>
    <lineage>
        <taxon>Bacteria</taxon>
        <taxon>Pseudomonadati</taxon>
        <taxon>Pseudomonadota</taxon>
        <taxon>Alphaproteobacteria</taxon>
        <taxon>Acetobacterales</taxon>
        <taxon>Acetobacteraceae</taxon>
        <taxon>Rhodovastum</taxon>
    </lineage>
</organism>
<dbReference type="InterPro" id="IPR009875">
    <property type="entry name" value="PilZ_domain"/>
</dbReference>
<dbReference type="Pfam" id="PF08269">
    <property type="entry name" value="dCache_2"/>
    <property type="match status" value="1"/>
</dbReference>
<reference evidence="14 15" key="1">
    <citation type="submission" date="2019-09" db="EMBL/GenBank/DDBJ databases">
        <title>Genome sequence of Rhodovastum atsumiense, a diverse member of the Acetobacteraceae family of non-sulfur purple photosynthetic bacteria.</title>
        <authorList>
            <person name="Meyer T."/>
            <person name="Kyndt J."/>
        </authorList>
    </citation>
    <scope>NUCLEOTIDE SEQUENCE [LARGE SCALE GENOMIC DNA]</scope>
    <source>
        <strain evidence="14 15">DSM 21279</strain>
    </source>
</reference>
<name>A0A5M6J020_9PROT</name>
<dbReference type="GO" id="GO:0035438">
    <property type="term" value="F:cyclic-di-GMP binding"/>
    <property type="evidence" value="ECO:0007669"/>
    <property type="project" value="InterPro"/>
</dbReference>
<keyword evidence="2" id="KW-1003">Cell membrane</keyword>
<keyword evidence="7 9" id="KW-0807">Transducer</keyword>
<evidence type="ECO:0000256" key="4">
    <source>
        <dbReference type="ARBA" id="ARBA00022692"/>
    </source>
</evidence>
<evidence type="ECO:0000259" key="11">
    <source>
        <dbReference type="PROSITE" id="PS50111"/>
    </source>
</evidence>
<dbReference type="PROSITE" id="PS50885">
    <property type="entry name" value="HAMP"/>
    <property type="match status" value="1"/>
</dbReference>
<proteinExistence type="inferred from homology"/>
<evidence type="ECO:0000256" key="1">
    <source>
        <dbReference type="ARBA" id="ARBA00004429"/>
    </source>
</evidence>
<comment type="caution">
    <text evidence="14">The sequence shown here is derived from an EMBL/GenBank/DDBJ whole genome shotgun (WGS) entry which is preliminary data.</text>
</comment>
<dbReference type="GO" id="GO:0007165">
    <property type="term" value="P:signal transduction"/>
    <property type="evidence" value="ECO:0007669"/>
    <property type="project" value="UniProtKB-KW"/>
</dbReference>
<keyword evidence="4 10" id="KW-0812">Transmembrane</keyword>
<dbReference type="SUPFAM" id="SSF58104">
    <property type="entry name" value="Methyl-accepting chemotaxis protein (MCP) signaling domain"/>
    <property type="match status" value="1"/>
</dbReference>
<dbReference type="InterPro" id="IPR000727">
    <property type="entry name" value="T_SNARE_dom"/>
</dbReference>
<dbReference type="InterPro" id="IPR004010">
    <property type="entry name" value="Double_Cache_2"/>
</dbReference>
<evidence type="ECO:0000256" key="6">
    <source>
        <dbReference type="ARBA" id="ARBA00023136"/>
    </source>
</evidence>
<dbReference type="InterPro" id="IPR033480">
    <property type="entry name" value="sCache_2"/>
</dbReference>
<evidence type="ECO:0000256" key="5">
    <source>
        <dbReference type="ARBA" id="ARBA00022989"/>
    </source>
</evidence>
<keyword evidence="6 10" id="KW-0472">Membrane</keyword>
<feature type="domain" description="T-SNARE coiled-coil homology" evidence="12">
    <location>
        <begin position="450"/>
        <end position="512"/>
    </location>
</feature>
<feature type="transmembrane region" description="Helical" evidence="10">
    <location>
        <begin position="179"/>
        <end position="202"/>
    </location>
</feature>
<dbReference type="Gene3D" id="3.30.450.20">
    <property type="entry name" value="PAS domain"/>
    <property type="match status" value="1"/>
</dbReference>
<evidence type="ECO:0000256" key="7">
    <source>
        <dbReference type="ARBA" id="ARBA00023224"/>
    </source>
</evidence>
<evidence type="ECO:0000256" key="10">
    <source>
        <dbReference type="SAM" id="Phobius"/>
    </source>
</evidence>
<dbReference type="GO" id="GO:0005886">
    <property type="term" value="C:plasma membrane"/>
    <property type="evidence" value="ECO:0007669"/>
    <property type="project" value="UniProtKB-SubCell"/>
</dbReference>
<dbReference type="PANTHER" id="PTHR32089:SF112">
    <property type="entry name" value="LYSOZYME-LIKE PROTEIN-RELATED"/>
    <property type="match status" value="1"/>
</dbReference>
<dbReference type="Gene3D" id="2.40.10.220">
    <property type="entry name" value="predicted glycosyltransferase like domains"/>
    <property type="match status" value="1"/>
</dbReference>
<dbReference type="Gene3D" id="1.10.8.500">
    <property type="entry name" value="HAMP domain in histidine kinase"/>
    <property type="match status" value="1"/>
</dbReference>
<dbReference type="PROSITE" id="PS50111">
    <property type="entry name" value="CHEMOTAXIS_TRANSDUC_2"/>
    <property type="match status" value="1"/>
</dbReference>
<keyword evidence="3" id="KW-0997">Cell inner membrane</keyword>
<dbReference type="GO" id="GO:0006935">
    <property type="term" value="P:chemotaxis"/>
    <property type="evidence" value="ECO:0007669"/>
    <property type="project" value="InterPro"/>
</dbReference>
<dbReference type="CDD" id="cd06225">
    <property type="entry name" value="HAMP"/>
    <property type="match status" value="1"/>
</dbReference>
<dbReference type="PRINTS" id="PR00260">
    <property type="entry name" value="CHEMTRNSDUCR"/>
</dbReference>
<dbReference type="Proteomes" id="UP000325255">
    <property type="component" value="Unassembled WGS sequence"/>
</dbReference>
<evidence type="ECO:0000256" key="2">
    <source>
        <dbReference type="ARBA" id="ARBA00022475"/>
    </source>
</evidence>
<feature type="domain" description="HAMP" evidence="13">
    <location>
        <begin position="204"/>
        <end position="257"/>
    </location>
</feature>
<dbReference type="PROSITE" id="PS50192">
    <property type="entry name" value="T_SNARE"/>
    <property type="match status" value="1"/>
</dbReference>
<dbReference type="OrthoDB" id="7260004at2"/>
<evidence type="ECO:0000256" key="3">
    <source>
        <dbReference type="ARBA" id="ARBA00022519"/>
    </source>
</evidence>
<comment type="subcellular location">
    <subcellularLocation>
        <location evidence="1">Cell inner membrane</location>
        <topology evidence="1">Multi-pass membrane protein</topology>
    </subcellularLocation>
</comment>
<evidence type="ECO:0000259" key="12">
    <source>
        <dbReference type="PROSITE" id="PS50192"/>
    </source>
</evidence>
<keyword evidence="5 10" id="KW-1133">Transmembrane helix</keyword>
<comment type="similarity">
    <text evidence="8">Belongs to the methyl-accepting chemotaxis (MCP) protein family.</text>
</comment>
<dbReference type="InterPro" id="IPR004090">
    <property type="entry name" value="Chemotax_Me-accpt_rcpt"/>
</dbReference>
<evidence type="ECO:0000313" key="14">
    <source>
        <dbReference type="EMBL" id="KAA5613903.1"/>
    </source>
</evidence>
<dbReference type="SMART" id="SM00283">
    <property type="entry name" value="MA"/>
    <property type="match status" value="1"/>
</dbReference>
<evidence type="ECO:0000256" key="8">
    <source>
        <dbReference type="ARBA" id="ARBA00029447"/>
    </source>
</evidence>
<dbReference type="EMBL" id="VWPK01000004">
    <property type="protein sequence ID" value="KAA5613903.1"/>
    <property type="molecule type" value="Genomic_DNA"/>
</dbReference>
<dbReference type="Pfam" id="PF00015">
    <property type="entry name" value="MCPsignal"/>
    <property type="match status" value="1"/>
</dbReference>
<dbReference type="Gene3D" id="1.10.287.950">
    <property type="entry name" value="Methyl-accepting chemotaxis protein"/>
    <property type="match status" value="1"/>
</dbReference>